<sequence>MSTSPNSVAVAVLQHPHNNSNSSNNSLALICLPEIEPEEGSNTRPLVSLAAQPLSSCAPPGVSNMGPSLYHHHETEKEKEKQNKKGRSKNWTRQETLQLISRRIELEPKFARSGRKTELWDEISETLRREKLFRDSQQCRDKWEKLMASYKEVRDGLRHRDENPFFDELDPLLSVKSTTAKHKDKEAPAPVNKNSSGDNNFPSDDEETAEEGSPPPPKRRKAMAAGGYMMMEELEAVTELLESLVSRQQHFFSEMLDSMERKEQMREQIRQEKEEKWRAEERAQRCIFHNAMILLTTKLMDGSEGFQPPGFELGPRQKNHQQFGSGREGARIPVSVLRHPHQVDGGGGGSGRAGDVATCGGGDGVVTVCMVPKKRSKNWKRVEVLQLIKFRAEMEVRFGKSTRRAALWDELAGHLGAEGIKRDGKQCREKWDKLMAEFKDVSDGKRDRSESPYFAELTTIIGRSAEAG</sequence>
<evidence type="ECO:0000256" key="5">
    <source>
        <dbReference type="ARBA" id="ARBA00023242"/>
    </source>
</evidence>
<proteinExistence type="predicted"/>
<gene>
    <name evidence="9" type="ORF">KI387_023288</name>
</gene>
<feature type="compositionally biased region" description="Basic and acidic residues" evidence="7">
    <location>
        <begin position="71"/>
        <end position="83"/>
    </location>
</feature>
<comment type="subcellular location">
    <subcellularLocation>
        <location evidence="1">Nucleus</location>
    </subcellularLocation>
</comment>
<dbReference type="EMBL" id="JAHRHJ020000005">
    <property type="protein sequence ID" value="KAH9314661.1"/>
    <property type="molecule type" value="Genomic_DNA"/>
</dbReference>
<name>A0AA38L7Y4_TAXCH</name>
<protein>
    <recommendedName>
        <fullName evidence="8">Myb-like domain-containing protein</fullName>
    </recommendedName>
</protein>
<keyword evidence="5" id="KW-0539">Nucleus</keyword>
<feature type="domain" description="Myb-like" evidence="8">
    <location>
        <begin position="371"/>
        <end position="435"/>
    </location>
</feature>
<keyword evidence="2" id="KW-0805">Transcription regulation</keyword>
<evidence type="ECO:0000256" key="3">
    <source>
        <dbReference type="ARBA" id="ARBA00023125"/>
    </source>
</evidence>
<evidence type="ECO:0000256" key="4">
    <source>
        <dbReference type="ARBA" id="ARBA00023163"/>
    </source>
</evidence>
<organism evidence="9 10">
    <name type="scientific">Taxus chinensis</name>
    <name type="common">Chinese yew</name>
    <name type="synonym">Taxus wallichiana var. chinensis</name>
    <dbReference type="NCBI Taxonomy" id="29808"/>
    <lineage>
        <taxon>Eukaryota</taxon>
        <taxon>Viridiplantae</taxon>
        <taxon>Streptophyta</taxon>
        <taxon>Embryophyta</taxon>
        <taxon>Tracheophyta</taxon>
        <taxon>Spermatophyta</taxon>
        <taxon>Pinopsida</taxon>
        <taxon>Pinidae</taxon>
        <taxon>Conifers II</taxon>
        <taxon>Cupressales</taxon>
        <taxon>Taxaceae</taxon>
        <taxon>Taxus</taxon>
    </lineage>
</organism>
<dbReference type="OMA" id="FHNAMIL"/>
<comment type="caution">
    <text evidence="9">The sequence shown here is derived from an EMBL/GenBank/DDBJ whole genome shotgun (WGS) entry which is preliminary data.</text>
</comment>
<feature type="region of interest" description="Disordered" evidence="7">
    <location>
        <begin position="179"/>
        <end position="222"/>
    </location>
</feature>
<keyword evidence="4" id="KW-0804">Transcription</keyword>
<dbReference type="Gene3D" id="1.10.10.60">
    <property type="entry name" value="Homeodomain-like"/>
    <property type="match status" value="2"/>
</dbReference>
<reference evidence="9 10" key="1">
    <citation type="journal article" date="2021" name="Nat. Plants">
        <title>The Taxus genome provides insights into paclitaxel biosynthesis.</title>
        <authorList>
            <person name="Xiong X."/>
            <person name="Gou J."/>
            <person name="Liao Q."/>
            <person name="Li Y."/>
            <person name="Zhou Q."/>
            <person name="Bi G."/>
            <person name="Li C."/>
            <person name="Du R."/>
            <person name="Wang X."/>
            <person name="Sun T."/>
            <person name="Guo L."/>
            <person name="Liang H."/>
            <person name="Lu P."/>
            <person name="Wu Y."/>
            <person name="Zhang Z."/>
            <person name="Ro D.K."/>
            <person name="Shang Y."/>
            <person name="Huang S."/>
            <person name="Yan J."/>
        </authorList>
    </citation>
    <scope>NUCLEOTIDE SEQUENCE [LARGE SCALE GENOMIC DNA]</scope>
    <source>
        <strain evidence="9">Ta-2019</strain>
    </source>
</reference>
<dbReference type="CDD" id="cd12203">
    <property type="entry name" value="GT1"/>
    <property type="match status" value="2"/>
</dbReference>
<evidence type="ECO:0000256" key="7">
    <source>
        <dbReference type="SAM" id="MobiDB-lite"/>
    </source>
</evidence>
<evidence type="ECO:0000256" key="2">
    <source>
        <dbReference type="ARBA" id="ARBA00023015"/>
    </source>
</evidence>
<feature type="coiled-coil region" evidence="6">
    <location>
        <begin position="252"/>
        <end position="282"/>
    </location>
</feature>
<dbReference type="Pfam" id="PF13837">
    <property type="entry name" value="Myb_DNA-bind_4"/>
    <property type="match status" value="2"/>
</dbReference>
<feature type="region of interest" description="Disordered" evidence="7">
    <location>
        <begin position="58"/>
        <end position="92"/>
    </location>
</feature>
<evidence type="ECO:0000313" key="10">
    <source>
        <dbReference type="Proteomes" id="UP000824469"/>
    </source>
</evidence>
<keyword evidence="6" id="KW-0175">Coiled coil</keyword>
<dbReference type="GO" id="GO:0005634">
    <property type="term" value="C:nucleus"/>
    <property type="evidence" value="ECO:0007669"/>
    <property type="project" value="UniProtKB-SubCell"/>
</dbReference>
<evidence type="ECO:0000256" key="1">
    <source>
        <dbReference type="ARBA" id="ARBA00004123"/>
    </source>
</evidence>
<dbReference type="AlphaFoldDB" id="A0AA38L7Y4"/>
<dbReference type="SMART" id="SM00717">
    <property type="entry name" value="SANT"/>
    <property type="match status" value="2"/>
</dbReference>
<dbReference type="InterPro" id="IPR001005">
    <property type="entry name" value="SANT/Myb"/>
</dbReference>
<dbReference type="PROSITE" id="PS50090">
    <property type="entry name" value="MYB_LIKE"/>
    <property type="match status" value="2"/>
</dbReference>
<evidence type="ECO:0000256" key="6">
    <source>
        <dbReference type="SAM" id="Coils"/>
    </source>
</evidence>
<dbReference type="GO" id="GO:0003677">
    <property type="term" value="F:DNA binding"/>
    <property type="evidence" value="ECO:0007669"/>
    <property type="project" value="UniProtKB-KW"/>
</dbReference>
<dbReference type="GO" id="GO:0006355">
    <property type="term" value="P:regulation of DNA-templated transcription"/>
    <property type="evidence" value="ECO:0007669"/>
    <property type="project" value="UniProtKB-ARBA"/>
</dbReference>
<dbReference type="InterPro" id="IPR044822">
    <property type="entry name" value="Myb_DNA-bind_4"/>
</dbReference>
<evidence type="ECO:0000259" key="8">
    <source>
        <dbReference type="PROSITE" id="PS50090"/>
    </source>
</evidence>
<feature type="domain" description="Myb-like" evidence="8">
    <location>
        <begin position="83"/>
        <end position="147"/>
    </location>
</feature>
<keyword evidence="10" id="KW-1185">Reference proteome</keyword>
<feature type="compositionally biased region" description="Polar residues" evidence="7">
    <location>
        <begin position="192"/>
        <end position="202"/>
    </location>
</feature>
<dbReference type="Proteomes" id="UP000824469">
    <property type="component" value="Unassembled WGS sequence"/>
</dbReference>
<accession>A0AA38L7Y4</accession>
<dbReference type="PANTHER" id="PTHR21654:SF84">
    <property type="entry name" value="SI:DKEY-66I24.7"/>
    <property type="match status" value="1"/>
</dbReference>
<evidence type="ECO:0000313" key="9">
    <source>
        <dbReference type="EMBL" id="KAH9314661.1"/>
    </source>
</evidence>
<dbReference type="PANTHER" id="PTHR21654">
    <property type="entry name" value="FI21293P1"/>
    <property type="match status" value="1"/>
</dbReference>
<keyword evidence="3" id="KW-0238">DNA-binding</keyword>